<evidence type="ECO:0008006" key="4">
    <source>
        <dbReference type="Google" id="ProtNLM"/>
    </source>
</evidence>
<organism evidence="2 3">
    <name type="scientific">Granulosicoccus antarcticus IMCC3135</name>
    <dbReference type="NCBI Taxonomy" id="1192854"/>
    <lineage>
        <taxon>Bacteria</taxon>
        <taxon>Pseudomonadati</taxon>
        <taxon>Pseudomonadota</taxon>
        <taxon>Gammaproteobacteria</taxon>
        <taxon>Chromatiales</taxon>
        <taxon>Granulosicoccaceae</taxon>
        <taxon>Granulosicoccus</taxon>
    </lineage>
</organism>
<dbReference type="Gene3D" id="2.60.40.2970">
    <property type="match status" value="1"/>
</dbReference>
<dbReference type="OrthoDB" id="6226197at2"/>
<reference evidence="2 3" key="1">
    <citation type="submission" date="2016-12" db="EMBL/GenBank/DDBJ databases">
        <authorList>
            <person name="Song W.-J."/>
            <person name="Kurnit D.M."/>
        </authorList>
    </citation>
    <scope>NUCLEOTIDE SEQUENCE [LARGE SCALE GENOMIC DNA]</scope>
    <source>
        <strain evidence="2 3">IMCC3135</strain>
    </source>
</reference>
<keyword evidence="1" id="KW-0732">Signal</keyword>
<dbReference type="RefSeq" id="WP_088919469.1">
    <property type="nucleotide sequence ID" value="NZ_CP018632.1"/>
</dbReference>
<keyword evidence="3" id="KW-1185">Reference proteome</keyword>
<accession>A0A2Z2P3P8</accession>
<evidence type="ECO:0000313" key="3">
    <source>
        <dbReference type="Proteomes" id="UP000250079"/>
    </source>
</evidence>
<dbReference type="Proteomes" id="UP000250079">
    <property type="component" value="Chromosome"/>
</dbReference>
<evidence type="ECO:0000313" key="2">
    <source>
        <dbReference type="EMBL" id="ASJ74434.1"/>
    </source>
</evidence>
<sequence>MMHFKTFAVFALMMVLGGSACSASEQINKVVKMPEDSMQAVLVAGIEADDDKAVRSELTFYVRNNSDTEIDLLIWNTPLERNLSADVFTVTLDGEPVAYEGRMVKRSSPSEEDYLKIPAHERVDVQMNIADYYAMSAPGEYAVSFTPTTIDGHVHLNEQTLVQLETETLSIRIESQ</sequence>
<dbReference type="KEGG" id="gai:IMCC3135_21790"/>
<evidence type="ECO:0000256" key="1">
    <source>
        <dbReference type="SAM" id="SignalP"/>
    </source>
</evidence>
<dbReference type="AlphaFoldDB" id="A0A2Z2P3P8"/>
<proteinExistence type="predicted"/>
<dbReference type="EMBL" id="CP018632">
    <property type="protein sequence ID" value="ASJ74434.1"/>
    <property type="molecule type" value="Genomic_DNA"/>
</dbReference>
<protein>
    <recommendedName>
        <fullName evidence="4">Intracellular proteinase inhibitor BsuPI domain-containing protein</fullName>
    </recommendedName>
</protein>
<feature type="signal peptide" evidence="1">
    <location>
        <begin position="1"/>
        <end position="23"/>
    </location>
</feature>
<feature type="chain" id="PRO_5016394902" description="Intracellular proteinase inhibitor BsuPI domain-containing protein" evidence="1">
    <location>
        <begin position="24"/>
        <end position="176"/>
    </location>
</feature>
<name>A0A2Z2P3P8_9GAMM</name>
<gene>
    <name evidence="2" type="ORF">IMCC3135_21790</name>
</gene>
<dbReference type="PROSITE" id="PS51257">
    <property type="entry name" value="PROKAR_LIPOPROTEIN"/>
    <property type="match status" value="1"/>
</dbReference>